<dbReference type="AlphaFoldDB" id="A0A8S1H3Z2"/>
<evidence type="ECO:0000313" key="2">
    <source>
        <dbReference type="Proteomes" id="UP000835052"/>
    </source>
</evidence>
<keyword evidence="2" id="KW-1185">Reference proteome</keyword>
<name>A0A8S1H3Z2_9PELO</name>
<reference evidence="1" key="1">
    <citation type="submission" date="2020-10" db="EMBL/GenBank/DDBJ databases">
        <authorList>
            <person name="Kikuchi T."/>
        </authorList>
    </citation>
    <scope>NUCLEOTIDE SEQUENCE</scope>
    <source>
        <strain evidence="1">NKZ352</strain>
    </source>
</reference>
<organism evidence="1 2">
    <name type="scientific">Caenorhabditis auriculariae</name>
    <dbReference type="NCBI Taxonomy" id="2777116"/>
    <lineage>
        <taxon>Eukaryota</taxon>
        <taxon>Metazoa</taxon>
        <taxon>Ecdysozoa</taxon>
        <taxon>Nematoda</taxon>
        <taxon>Chromadorea</taxon>
        <taxon>Rhabditida</taxon>
        <taxon>Rhabditina</taxon>
        <taxon>Rhabditomorpha</taxon>
        <taxon>Rhabditoidea</taxon>
        <taxon>Rhabditidae</taxon>
        <taxon>Peloderinae</taxon>
        <taxon>Caenorhabditis</taxon>
    </lineage>
</organism>
<proteinExistence type="predicted"/>
<comment type="caution">
    <text evidence="1">The sequence shown here is derived from an EMBL/GenBank/DDBJ whole genome shotgun (WGS) entry which is preliminary data.</text>
</comment>
<dbReference type="Proteomes" id="UP000835052">
    <property type="component" value="Unassembled WGS sequence"/>
</dbReference>
<protein>
    <submittedName>
        <fullName evidence="1">Uncharacterized protein</fullName>
    </submittedName>
</protein>
<gene>
    <name evidence="1" type="ORF">CAUJ_LOCUS6050</name>
</gene>
<accession>A0A8S1H3Z2</accession>
<sequence length="562" mass="66026">MSNERFVVSNKGSLLFYDDDHYEYRMRAYNRDIIKLGSDIISLRCNKPNCVGTAVLIEDGTVVQKCNHSHKPDIGIVKKRQLIIQMKEEKAEGIDTARVIRNVVQRAVDSDSMRYLPSKESLRRIAYNFATTKPEDEIVKKPLSLRLSPENFYQNKNGYIEYVMPSRISPEHGVKFRMKFCQNDDPTKKVVHWRCSHCVHVNGEEKKVTEGNFSHIFNGFSAIEYDGNWVVDPDGLQNHCCGWPSSDHLLQDLRTVGVVQRPRQLFDRIKFRKAYPRWKRDMKSKEGVTDIDLCYSELLPLASEAEENFPCMVCPHSRHRSRMILFTLQSKICCEWVEHLGGDDFLLAIDRTPTLLRFICRSHFSSFRFSRWRFFSGELPKSVGRTGCKAKIEPVFLFQMRRFRRRAILTKEKVKEEPIEEEFQVKQEVPDEDDFRQPSCSFLQEQKVLFEKSMSRQQEMEEEEDDFDEMVEDDSAFDPAYASKQKDFRKLLVNPSRRSTRRKRKSIRLVRSANACRECGSYCEVEYDPKKRGELFLCEDGHRYYRLPRIKSGTITYEYVQA</sequence>
<dbReference type="EMBL" id="CAJGYM010000014">
    <property type="protein sequence ID" value="CAD6190131.1"/>
    <property type="molecule type" value="Genomic_DNA"/>
</dbReference>
<evidence type="ECO:0000313" key="1">
    <source>
        <dbReference type="EMBL" id="CAD6190131.1"/>
    </source>
</evidence>